<dbReference type="Pfam" id="PF00183">
    <property type="entry name" value="HSP90"/>
    <property type="match status" value="1"/>
</dbReference>
<dbReference type="PIRSF" id="PIRSF002583">
    <property type="entry name" value="Hsp90"/>
    <property type="match status" value="1"/>
</dbReference>
<dbReference type="SUPFAM" id="SSF54211">
    <property type="entry name" value="Ribosomal protein S5 domain 2-like"/>
    <property type="match status" value="1"/>
</dbReference>
<dbReference type="Gene3D" id="3.30.230.80">
    <property type="match status" value="1"/>
</dbReference>
<feature type="domain" description="Histidine kinase/HSP90-like ATPase" evidence="7">
    <location>
        <begin position="26"/>
        <end position="183"/>
    </location>
</feature>
<dbReference type="SUPFAM" id="SSF110942">
    <property type="entry name" value="HSP90 C-terminal domain"/>
    <property type="match status" value="1"/>
</dbReference>
<feature type="region of interest" description="Disordered" evidence="6">
    <location>
        <begin position="491"/>
        <end position="515"/>
    </location>
</feature>
<dbReference type="PROSITE" id="PS00298">
    <property type="entry name" value="HSP90"/>
    <property type="match status" value="1"/>
</dbReference>
<feature type="region of interest" description="C" evidence="5">
    <location>
        <begin position="565"/>
        <end position="644"/>
    </location>
</feature>
<dbReference type="InterPro" id="IPR020575">
    <property type="entry name" value="Hsp90_N"/>
</dbReference>
<dbReference type="PRINTS" id="PR00775">
    <property type="entry name" value="HEATSHOCK90"/>
</dbReference>
<dbReference type="HAMAP" id="MF_00505">
    <property type="entry name" value="HSP90"/>
    <property type="match status" value="1"/>
</dbReference>
<reference evidence="8 9" key="1">
    <citation type="submission" date="2021-08" db="EMBL/GenBank/DDBJ databases">
        <title>Streptomyces sp. PTM05 isolated from lichen.</title>
        <authorList>
            <person name="Somphong A."/>
            <person name="Phongsopitanun W."/>
            <person name="Tanasupawat S."/>
        </authorList>
    </citation>
    <scope>NUCLEOTIDE SEQUENCE [LARGE SCALE GENOMIC DNA]</scope>
    <source>
        <strain evidence="8 9">Ptm05</strain>
    </source>
</reference>
<dbReference type="NCBIfam" id="NF003555">
    <property type="entry name" value="PRK05218.1"/>
    <property type="match status" value="1"/>
</dbReference>
<dbReference type="Gene3D" id="3.30.565.10">
    <property type="entry name" value="Histidine kinase-like ATPase, C-terminal domain"/>
    <property type="match status" value="1"/>
</dbReference>
<comment type="caution">
    <text evidence="8">The sequence shown here is derived from an EMBL/GenBank/DDBJ whole genome shotgun (WGS) entry which is preliminary data.</text>
</comment>
<dbReference type="Gene3D" id="3.40.50.11260">
    <property type="match status" value="1"/>
</dbReference>
<sequence length="644" mass="71969">MPAETHEFQVESRQLLQMMIHSIYSNKDIFLRELISNASDALDKLRLASLRGLAADAEVSDLHISIEADSTARTLTVRDNGIGMSRSEVTELIGTIANSGTASFLREWRQGENALGAESLIGRFGVGFYSAFMVADEVTLVTRRAGERDGTRWTSTGEGTYTIDTAVTPQQGTAVTLRLKAVDSDDQLHDYSAAWKIREVVKQYSDFVAWPIRMKDAGLEPDDGTDPVDGDAEAATEPETLNSMKALWARPREEVSEAEYAELYRHMSHDWSDPLETIRLQAEGTFEYQALLFFPSRAPHDLFTQGYRAGLHLYVKRVFVMDDCEALLPTYLRFVRGIVDAQDLSLNVSREILQQDRRIAMMHRRLTKRVLATVKDMMSRDPERYFTFWGEFGRAVKEGLITDPPNREAILAVSAFPSTHDTHSPTGLREYIERMAAGQEHIYYLTGDSRQAIENSPHLESFRERGIEVLLLSDPIDAVWVDQVNEFEGRRLRSAAHSDAEESSDSDDKAGRAHERQEEFSELLAWMTQQLGGDVKQVRLSTRLTTSPACLVSDEGGLTPALESVYRAMRQDVPRSLRVLELNPGHPLVTGLNAAFGEHRDTADADLGDLAELVRDLALLAEGGMPSDPSGFTKRVADRLGRGL</sequence>
<dbReference type="SUPFAM" id="SSF55874">
    <property type="entry name" value="ATPase domain of HSP90 chaperone/DNA topoisomerase II/histidine kinase"/>
    <property type="match status" value="1"/>
</dbReference>
<comment type="caution">
    <text evidence="5">Lacks conserved residue(s) required for the propagation of feature annotation.</text>
</comment>
<dbReference type="CDD" id="cd16927">
    <property type="entry name" value="HATPase_Hsp90-like"/>
    <property type="match status" value="1"/>
</dbReference>
<keyword evidence="9" id="KW-1185">Reference proteome</keyword>
<protein>
    <recommendedName>
        <fullName evidence="5">Chaperone protein HtpG</fullName>
    </recommendedName>
    <alternativeName>
        <fullName evidence="5">Heat shock protein HtpG</fullName>
    </alternativeName>
    <alternativeName>
        <fullName evidence="5">High temperature protein G</fullName>
    </alternativeName>
</protein>
<evidence type="ECO:0000256" key="1">
    <source>
        <dbReference type="ARBA" id="ARBA00008239"/>
    </source>
</evidence>
<dbReference type="InterPro" id="IPR019805">
    <property type="entry name" value="Heat_shock_protein_90_CS"/>
</dbReference>
<dbReference type="PANTHER" id="PTHR11528">
    <property type="entry name" value="HEAT SHOCK PROTEIN 90 FAMILY MEMBER"/>
    <property type="match status" value="1"/>
</dbReference>
<keyword evidence="4 5" id="KW-0143">Chaperone</keyword>
<evidence type="ECO:0000256" key="4">
    <source>
        <dbReference type="ARBA" id="ARBA00023186"/>
    </source>
</evidence>
<dbReference type="Pfam" id="PF13589">
    <property type="entry name" value="HATPase_c_3"/>
    <property type="match status" value="1"/>
</dbReference>
<organism evidence="8 9">
    <name type="scientific">Streptantibioticus parmotrematis</name>
    <dbReference type="NCBI Taxonomy" id="2873249"/>
    <lineage>
        <taxon>Bacteria</taxon>
        <taxon>Bacillati</taxon>
        <taxon>Actinomycetota</taxon>
        <taxon>Actinomycetes</taxon>
        <taxon>Kitasatosporales</taxon>
        <taxon>Streptomycetaceae</taxon>
        <taxon>Streptantibioticus</taxon>
    </lineage>
</organism>
<comment type="function">
    <text evidence="5">Molecular chaperone. Has ATPase activity.</text>
</comment>
<dbReference type="InterPro" id="IPR020568">
    <property type="entry name" value="Ribosomal_Su5_D2-typ_SF"/>
</dbReference>
<comment type="subunit">
    <text evidence="5">Homodimer.</text>
</comment>
<comment type="similarity">
    <text evidence="1 5">Belongs to the heat shock protein 90 family.</text>
</comment>
<keyword evidence="5" id="KW-0346">Stress response</keyword>
<dbReference type="InterPro" id="IPR001404">
    <property type="entry name" value="Hsp90_fam"/>
</dbReference>
<dbReference type="Proteomes" id="UP001198565">
    <property type="component" value="Unassembled WGS sequence"/>
</dbReference>
<comment type="subcellular location">
    <subcellularLocation>
        <location evidence="5">Cytoplasm</location>
    </subcellularLocation>
</comment>
<feature type="region of interest" description="A; substrate-binding" evidence="5">
    <location>
        <begin position="1"/>
        <end position="350"/>
    </location>
</feature>
<keyword evidence="2 5" id="KW-0547">Nucleotide-binding</keyword>
<dbReference type="Gene3D" id="1.20.120.790">
    <property type="entry name" value="Heat shock protein 90, C-terminal domain"/>
    <property type="match status" value="1"/>
</dbReference>
<dbReference type="SMART" id="SM00387">
    <property type="entry name" value="HATPase_c"/>
    <property type="match status" value="1"/>
</dbReference>
<accession>A0ABS7QV09</accession>
<dbReference type="InterPro" id="IPR003594">
    <property type="entry name" value="HATPase_dom"/>
</dbReference>
<evidence type="ECO:0000256" key="5">
    <source>
        <dbReference type="HAMAP-Rule" id="MF_00505"/>
    </source>
</evidence>
<evidence type="ECO:0000256" key="3">
    <source>
        <dbReference type="ARBA" id="ARBA00022840"/>
    </source>
</evidence>
<dbReference type="RefSeq" id="WP_222979794.1">
    <property type="nucleotide sequence ID" value="NZ_JAINVZ010000013.1"/>
</dbReference>
<evidence type="ECO:0000313" key="9">
    <source>
        <dbReference type="Proteomes" id="UP001198565"/>
    </source>
</evidence>
<dbReference type="InterPro" id="IPR036890">
    <property type="entry name" value="HATPase_C_sf"/>
</dbReference>
<evidence type="ECO:0000256" key="6">
    <source>
        <dbReference type="SAM" id="MobiDB-lite"/>
    </source>
</evidence>
<evidence type="ECO:0000259" key="7">
    <source>
        <dbReference type="SMART" id="SM00387"/>
    </source>
</evidence>
<keyword evidence="5" id="KW-0963">Cytoplasm</keyword>
<gene>
    <name evidence="5 8" type="primary">htpG</name>
    <name evidence="8" type="ORF">K7472_19600</name>
</gene>
<proteinExistence type="inferred from homology"/>
<evidence type="ECO:0000256" key="2">
    <source>
        <dbReference type="ARBA" id="ARBA00022741"/>
    </source>
</evidence>
<name>A0ABS7QV09_9ACTN</name>
<dbReference type="EMBL" id="JAINVZ010000013">
    <property type="protein sequence ID" value="MBY8887037.1"/>
    <property type="molecule type" value="Genomic_DNA"/>
</dbReference>
<evidence type="ECO:0000313" key="8">
    <source>
        <dbReference type="EMBL" id="MBY8887037.1"/>
    </source>
</evidence>
<keyword evidence="3 5" id="KW-0067">ATP-binding</keyword>
<dbReference type="InterPro" id="IPR037196">
    <property type="entry name" value="HSP90_C"/>
</dbReference>